<protein>
    <submittedName>
        <fullName evidence="1">Uncharacterized protein</fullName>
    </submittedName>
</protein>
<dbReference type="Proteomes" id="UP000291981">
    <property type="component" value="Unassembled WGS sequence"/>
</dbReference>
<organism evidence="1 2">
    <name type="scientific">Flagellimonas allohymeniacidonis</name>
    <dbReference type="NCBI Taxonomy" id="2517819"/>
    <lineage>
        <taxon>Bacteria</taxon>
        <taxon>Pseudomonadati</taxon>
        <taxon>Bacteroidota</taxon>
        <taxon>Flavobacteriia</taxon>
        <taxon>Flavobacteriales</taxon>
        <taxon>Flavobacteriaceae</taxon>
        <taxon>Flagellimonas</taxon>
    </lineage>
</organism>
<proteinExistence type="predicted"/>
<dbReference type="AlphaFoldDB" id="A0A4V2HSS0"/>
<evidence type="ECO:0000313" key="2">
    <source>
        <dbReference type="Proteomes" id="UP000291981"/>
    </source>
</evidence>
<dbReference type="SUPFAM" id="SSF159501">
    <property type="entry name" value="EreA/ChaN-like"/>
    <property type="match status" value="1"/>
</dbReference>
<gene>
    <name evidence="1" type="ORF">EW142_03255</name>
</gene>
<sequence length="396" mass="46102">MSKAVLKITSMIVLLFAYSHGVSQKVEDYVQVIKTQGENPLKFAQRKLDTYDLLIFDDALHNALEPFEYYEKLLGMDENKIEYVFIEVFGINQQRHIDAYLQSAEKDKSLLLKVFQDDFSGHGWRYETYLDLLSTVWDLNHSKSKKIKVKAVDQPIYWEGIHTREDYDAFLKSLVARDYFMYKTIIDYMGEFAEGKKGIFLTNTRHAYKQVRDKRGKLYWNCGTFFKQWYPNKTYSLRIHNATLSIMKKAKSNANATSDGLAKYTYEWVKMENGIWDEALSLNGNIPVAFSLQDNVFGQAGYIGNHMLNVEAGLAMYDAYDALVFLKPLDELHFSGKVDFIYTNSFKTELGRRIKILHEEKIDEFLSQNNVSSIPEYIESISSYQKPTKNELIRSR</sequence>
<accession>A0A4V2HSS0</accession>
<comment type="caution">
    <text evidence="1">The sequence shown here is derived from an EMBL/GenBank/DDBJ whole genome shotgun (WGS) entry which is preliminary data.</text>
</comment>
<evidence type="ECO:0000313" key="1">
    <source>
        <dbReference type="EMBL" id="TAI48830.1"/>
    </source>
</evidence>
<dbReference type="OrthoDB" id="2963278at2"/>
<keyword evidence="2" id="KW-1185">Reference proteome</keyword>
<dbReference type="RefSeq" id="WP_130609591.1">
    <property type="nucleotide sequence ID" value="NZ_SGIU01000001.1"/>
</dbReference>
<name>A0A4V2HSS0_9FLAO</name>
<dbReference type="EMBL" id="SGIU01000001">
    <property type="protein sequence ID" value="TAI48830.1"/>
    <property type="molecule type" value="Genomic_DNA"/>
</dbReference>
<reference evidence="1 2" key="1">
    <citation type="submission" date="2019-02" db="EMBL/GenBank/DDBJ databases">
        <title>Draft genome sequence of Muricauda sp. 176CP4-71.</title>
        <authorList>
            <person name="Park J.-S."/>
        </authorList>
    </citation>
    <scope>NUCLEOTIDE SEQUENCE [LARGE SCALE GENOMIC DNA]</scope>
    <source>
        <strain evidence="1 2">176CP4-71</strain>
    </source>
</reference>